<proteinExistence type="predicted"/>
<reference evidence="1 2" key="1">
    <citation type="submission" date="2024-11" db="EMBL/GenBank/DDBJ databases">
        <title>A near-complete genome assembly of Cinchona calisaya.</title>
        <authorList>
            <person name="Lian D.C."/>
            <person name="Zhao X.W."/>
            <person name="Wei L."/>
        </authorList>
    </citation>
    <scope>NUCLEOTIDE SEQUENCE [LARGE SCALE GENOMIC DNA]</scope>
    <source>
        <tissue evidence="1">Nenye</tissue>
    </source>
</reference>
<dbReference type="InterPro" id="IPR036408">
    <property type="entry name" value="PSI_PsaA/B_sf"/>
</dbReference>
<name>A0ABD2ZL30_9GENT</name>
<protein>
    <submittedName>
        <fullName evidence="1">Uncharacterized protein</fullName>
    </submittedName>
</protein>
<keyword evidence="2" id="KW-1185">Reference proteome</keyword>
<evidence type="ECO:0000313" key="1">
    <source>
        <dbReference type="EMBL" id="KAL3518837.1"/>
    </source>
</evidence>
<dbReference type="PANTHER" id="PTHR30128:SF19">
    <property type="entry name" value="PHOTOSYSTEM I P700 CHLOROPHYLL A APOPROTEIN A1-RELATED"/>
    <property type="match status" value="1"/>
</dbReference>
<dbReference type="InterPro" id="IPR001280">
    <property type="entry name" value="PSI_PsaA/B"/>
</dbReference>
<dbReference type="Gene3D" id="1.20.1130.10">
    <property type="entry name" value="Photosystem I PsaA/PsaB"/>
    <property type="match status" value="2"/>
</dbReference>
<dbReference type="SUPFAM" id="SSF81558">
    <property type="entry name" value="Photosystem I subunits PsaA/PsaB"/>
    <property type="match status" value="2"/>
</dbReference>
<dbReference type="Pfam" id="PF00223">
    <property type="entry name" value="PsaA_PsaB"/>
    <property type="match status" value="2"/>
</dbReference>
<dbReference type="Proteomes" id="UP001630127">
    <property type="component" value="Unassembled WGS sequence"/>
</dbReference>
<sequence>MDGSAISYGHRHPSGRGYWQELIESIVWAHNKLKVAPTTQPRALSIVQGRAEDLKGIVALRFPRFSQGLAQDPTTRRIWFGIATAHDFESHDDITEERLYQNIFPSHFGQLAIIFLWTSRNLFHVAWQGNFESWIQDPLHVRPIAHAIWDPHFAQPAVEAFTRGDSLGPVNIAYSGVYQWWLVTPTTEMETERFVVQKCRILSESPSVRTLRRKFLGWDRAFSPCRYSWIQRGIRSME</sequence>
<dbReference type="EMBL" id="JBJUIK010000009">
    <property type="protein sequence ID" value="KAL3518837.1"/>
    <property type="molecule type" value="Genomic_DNA"/>
</dbReference>
<evidence type="ECO:0000313" key="2">
    <source>
        <dbReference type="Proteomes" id="UP001630127"/>
    </source>
</evidence>
<gene>
    <name evidence="1" type="ORF">ACH5RR_021426</name>
</gene>
<organism evidence="1 2">
    <name type="scientific">Cinchona calisaya</name>
    <dbReference type="NCBI Taxonomy" id="153742"/>
    <lineage>
        <taxon>Eukaryota</taxon>
        <taxon>Viridiplantae</taxon>
        <taxon>Streptophyta</taxon>
        <taxon>Embryophyta</taxon>
        <taxon>Tracheophyta</taxon>
        <taxon>Spermatophyta</taxon>
        <taxon>Magnoliopsida</taxon>
        <taxon>eudicotyledons</taxon>
        <taxon>Gunneridae</taxon>
        <taxon>Pentapetalae</taxon>
        <taxon>asterids</taxon>
        <taxon>lamiids</taxon>
        <taxon>Gentianales</taxon>
        <taxon>Rubiaceae</taxon>
        <taxon>Cinchonoideae</taxon>
        <taxon>Cinchoneae</taxon>
        <taxon>Cinchona</taxon>
    </lineage>
</organism>
<accession>A0ABD2ZL30</accession>
<dbReference type="AlphaFoldDB" id="A0ABD2ZL30"/>
<comment type="caution">
    <text evidence="1">The sequence shown here is derived from an EMBL/GenBank/DDBJ whole genome shotgun (WGS) entry which is preliminary data.</text>
</comment>
<dbReference type="PANTHER" id="PTHR30128">
    <property type="entry name" value="OUTER MEMBRANE PROTEIN, OMPA-RELATED"/>
    <property type="match status" value="1"/>
</dbReference>